<dbReference type="KEGG" id="cel:CELE_B0379.6"/>
<evidence type="ECO:0000256" key="1">
    <source>
        <dbReference type="SAM" id="MobiDB-lite"/>
    </source>
</evidence>
<protein>
    <submittedName>
        <fullName evidence="2">Uncharacterized protein</fullName>
    </submittedName>
</protein>
<dbReference type="Bgee" id="WBGene00007158">
    <property type="expression patterns" value="Expressed in material anatomical entity and 2 other cell types or tissues"/>
</dbReference>
<evidence type="ECO:0000313" key="4">
    <source>
        <dbReference type="WormBase" id="B0379.6"/>
    </source>
</evidence>
<keyword evidence="3" id="KW-1185">Reference proteome</keyword>
<dbReference type="PaxDb" id="6239-B0379.6"/>
<gene>
    <name evidence="2 4" type="ORF">B0379.6</name>
    <name evidence="2" type="ORF">CELE_B0379.6</name>
</gene>
<dbReference type="GeneID" id="181946"/>
<evidence type="ECO:0000313" key="2">
    <source>
        <dbReference type="EMBL" id="CAB05890.2"/>
    </source>
</evidence>
<dbReference type="Proteomes" id="UP000001940">
    <property type="component" value="Chromosome I"/>
</dbReference>
<dbReference type="IntAct" id="O45221">
    <property type="interactions" value="1"/>
</dbReference>
<dbReference type="UCSC" id="B0379.6">
    <property type="organism name" value="c. elegans"/>
</dbReference>
<dbReference type="RefSeq" id="NP_001361873.1">
    <property type="nucleotide sequence ID" value="NM_001375220.2"/>
</dbReference>
<dbReference type="EMBL" id="BX284601">
    <property type="protein sequence ID" value="CAB05890.2"/>
    <property type="molecule type" value="Genomic_DNA"/>
</dbReference>
<dbReference type="AlphaFoldDB" id="O45221"/>
<organism evidence="2 3">
    <name type="scientific">Caenorhabditis elegans</name>
    <dbReference type="NCBI Taxonomy" id="6239"/>
    <lineage>
        <taxon>Eukaryota</taxon>
        <taxon>Metazoa</taxon>
        <taxon>Ecdysozoa</taxon>
        <taxon>Nematoda</taxon>
        <taxon>Chromadorea</taxon>
        <taxon>Rhabditida</taxon>
        <taxon>Rhabditina</taxon>
        <taxon>Rhabditomorpha</taxon>
        <taxon>Rhabditoidea</taxon>
        <taxon>Rhabditidae</taxon>
        <taxon>Peloderinae</taxon>
        <taxon>Caenorhabditis</taxon>
    </lineage>
</organism>
<accession>O45221</accession>
<name>O45221_CAEEL</name>
<reference evidence="2 3" key="1">
    <citation type="journal article" date="1998" name="Science">
        <title>Genome sequence of the nematode C. elegans: a platform for investigating biology.</title>
        <authorList>
            <consortium name="The C. elegans sequencing consortium"/>
            <person name="Sulson J.E."/>
            <person name="Waterston R."/>
        </authorList>
    </citation>
    <scope>NUCLEOTIDE SEQUENCE [LARGE SCALE GENOMIC DNA]</scope>
    <source>
        <strain evidence="2 3">Bristol N2</strain>
    </source>
</reference>
<feature type="compositionally biased region" description="Basic and acidic residues" evidence="1">
    <location>
        <begin position="28"/>
        <end position="40"/>
    </location>
</feature>
<proteinExistence type="predicted"/>
<feature type="region of interest" description="Disordered" evidence="1">
    <location>
        <begin position="1"/>
        <end position="45"/>
    </location>
</feature>
<dbReference type="InParanoid" id="O45221"/>
<sequence>MGLKNDTVSEKKMKRNKKKDDDEDENKDGEMKTKEEKEQNNRGGVYLGLWRQKRAHLMKGGRRLTRNCVGCGGSRAPETTIDDVGTSRLTLRAMLSISCFFRQEQRTPREMSLQMFFSLGAAF</sequence>
<evidence type="ECO:0000313" key="3">
    <source>
        <dbReference type="Proteomes" id="UP000001940"/>
    </source>
</evidence>
<dbReference type="CTD" id="181946"/>
<dbReference type="PIR" id="T18719">
    <property type="entry name" value="T18719"/>
</dbReference>
<dbReference type="WormBase" id="B0379.6">
    <property type="protein sequence ID" value="CE53766"/>
    <property type="gene ID" value="WBGene00007158"/>
</dbReference>
<dbReference type="AGR" id="WB:WBGene00007158"/>
<dbReference type="HOGENOM" id="CLU_1898088_0_0_1"/>